<keyword evidence="9" id="KW-0732">Signal</keyword>
<dbReference type="Proteomes" id="UP000289738">
    <property type="component" value="Chromosome A02"/>
</dbReference>
<dbReference type="GO" id="GO:0030599">
    <property type="term" value="F:pectinesterase activity"/>
    <property type="evidence" value="ECO:0007669"/>
    <property type="project" value="UniProtKB-UniRule"/>
</dbReference>
<evidence type="ECO:0000256" key="3">
    <source>
        <dbReference type="ARBA" id="ARBA00006027"/>
    </source>
</evidence>
<dbReference type="FunFam" id="2.160.20.10:FF:000001">
    <property type="entry name" value="Pectinesterase"/>
    <property type="match status" value="1"/>
</dbReference>
<evidence type="ECO:0000256" key="7">
    <source>
        <dbReference type="ARBA" id="ARBA00023085"/>
    </source>
</evidence>
<dbReference type="SUPFAM" id="SSF101148">
    <property type="entry name" value="Plant invertase/pectin methylesterase inhibitor"/>
    <property type="match status" value="1"/>
</dbReference>
<dbReference type="Pfam" id="PF01095">
    <property type="entry name" value="Pectinesterase"/>
    <property type="match status" value="1"/>
</dbReference>
<feature type="domain" description="Pectinesterase catalytic" evidence="10">
    <location>
        <begin position="190"/>
        <end position="487"/>
    </location>
</feature>
<evidence type="ECO:0000313" key="13">
    <source>
        <dbReference type="Proteomes" id="UP000289738"/>
    </source>
</evidence>
<dbReference type="Gene3D" id="2.160.20.10">
    <property type="entry name" value="Single-stranded right-handed beta-helix, Pectin lyase-like"/>
    <property type="match status" value="1"/>
</dbReference>
<comment type="similarity">
    <text evidence="4">In the C-terminal section; belongs to the pectinesterase family.</text>
</comment>
<accession>A0A445E9G0</accession>
<keyword evidence="7 9" id="KW-0063">Aspartyl esterase</keyword>
<evidence type="ECO:0000256" key="4">
    <source>
        <dbReference type="ARBA" id="ARBA00007786"/>
    </source>
</evidence>
<evidence type="ECO:0000256" key="8">
    <source>
        <dbReference type="PROSITE-ProRule" id="PRU10040"/>
    </source>
</evidence>
<evidence type="ECO:0000256" key="6">
    <source>
        <dbReference type="ARBA" id="ARBA00022801"/>
    </source>
</evidence>
<dbReference type="SMR" id="A0A445E9G0"/>
<evidence type="ECO:0000256" key="5">
    <source>
        <dbReference type="ARBA" id="ARBA00022512"/>
    </source>
</evidence>
<dbReference type="UniPathway" id="UPA00545">
    <property type="reaction ID" value="UER00823"/>
</dbReference>
<keyword evidence="13" id="KW-1185">Reference proteome</keyword>
<dbReference type="InterPro" id="IPR033131">
    <property type="entry name" value="Pectinesterase_Asp_AS"/>
</dbReference>
<dbReference type="GO" id="GO:0004857">
    <property type="term" value="F:enzyme inhibitor activity"/>
    <property type="evidence" value="ECO:0007669"/>
    <property type="project" value="InterPro"/>
</dbReference>
<protein>
    <recommendedName>
        <fullName evidence="9">Pectinesterase</fullName>
        <ecNumber evidence="9">3.1.1.11</ecNumber>
    </recommendedName>
</protein>
<dbReference type="OrthoDB" id="2019149at2759"/>
<dbReference type="InterPro" id="IPR012334">
    <property type="entry name" value="Pectin_lyas_fold"/>
</dbReference>
<feature type="domain" description="Pectinesterase inhibitor" evidence="11">
    <location>
        <begin position="56"/>
        <end position="145"/>
    </location>
</feature>
<gene>
    <name evidence="12" type="ORF">Ahy_A02g006363</name>
</gene>
<dbReference type="AlphaFoldDB" id="A0A445E9G0"/>
<dbReference type="InterPro" id="IPR011050">
    <property type="entry name" value="Pectin_lyase_fold/virulence"/>
</dbReference>
<evidence type="ECO:0000256" key="1">
    <source>
        <dbReference type="ARBA" id="ARBA00004191"/>
    </source>
</evidence>
<keyword evidence="6 9" id="KW-0378">Hydrolase</keyword>
<keyword evidence="5" id="KW-0964">Secreted</keyword>
<organism evidence="12 13">
    <name type="scientific">Arachis hypogaea</name>
    <name type="common">Peanut</name>
    <dbReference type="NCBI Taxonomy" id="3818"/>
    <lineage>
        <taxon>Eukaryota</taxon>
        <taxon>Viridiplantae</taxon>
        <taxon>Streptophyta</taxon>
        <taxon>Embryophyta</taxon>
        <taxon>Tracheophyta</taxon>
        <taxon>Spermatophyta</taxon>
        <taxon>Magnoliopsida</taxon>
        <taxon>eudicotyledons</taxon>
        <taxon>Gunneridae</taxon>
        <taxon>Pentapetalae</taxon>
        <taxon>rosids</taxon>
        <taxon>fabids</taxon>
        <taxon>Fabales</taxon>
        <taxon>Fabaceae</taxon>
        <taxon>Papilionoideae</taxon>
        <taxon>50 kb inversion clade</taxon>
        <taxon>dalbergioids sensu lato</taxon>
        <taxon>Dalbergieae</taxon>
        <taxon>Pterocarpus clade</taxon>
        <taxon>Arachis</taxon>
    </lineage>
</organism>
<evidence type="ECO:0000259" key="10">
    <source>
        <dbReference type="Pfam" id="PF01095"/>
    </source>
</evidence>
<dbReference type="InterPro" id="IPR000070">
    <property type="entry name" value="Pectinesterase_cat"/>
</dbReference>
<comment type="subcellular location">
    <subcellularLocation>
        <location evidence="1">Secreted</location>
        <location evidence="1">Cell wall</location>
    </subcellularLocation>
</comment>
<proteinExistence type="inferred from homology"/>
<dbReference type="PANTHER" id="PTHR31707">
    <property type="entry name" value="PECTINESTERASE"/>
    <property type="match status" value="1"/>
</dbReference>
<dbReference type="GO" id="GO:0042545">
    <property type="term" value="P:cell wall modification"/>
    <property type="evidence" value="ECO:0007669"/>
    <property type="project" value="UniProtKB-UniRule"/>
</dbReference>
<dbReference type="STRING" id="3818.A0A445E9G0"/>
<name>A0A445E9G0_ARAHY</name>
<sequence>MPKFSILVFLLLLFTTNTFSLQQEIELLKMTQTQVSQIMNNLLGKLGNEAMLVDDHSLHQNYSSTSVALRDCARLYEESEYRLSYMMNSMNSSYYYYDNDDALSWVSALMTNHKTCLDGLKEKGYVGAHDEVLENGNLTMLLDQALGLYAKRKGKAKPKGARERAFSRSSPSNGGITLASWNPSTSKADFIVSQDGSGTHKTIRDAVEALASRGSKNQERTIIYVRAGVYHEKVVIGSKLNNVMFVGDGMDRTIVTGSRSAADGSTLGSATFDISGDGFWARDMTFENTAGPRKHQAVALKSGSDFSVFYRCRFRAYQDTLYVYANRQFYRDCQIYGTIDFIFGDATVVIQNSDIYVRKPMSSQSNYITAQGREHPTEPTGISIINCKVRPTSDFVTSESSIKTFLGRPWKKYSRTVVIKSDLDGLIDPKGWGPWDGEFAIRTLYYGEYMNYGSGASLRNRVNWPGFHVLNSANEAYPFSVGEFLQGGRWIPASGVPFSSGI</sequence>
<dbReference type="GO" id="GO:0045490">
    <property type="term" value="P:pectin catabolic process"/>
    <property type="evidence" value="ECO:0007669"/>
    <property type="project" value="UniProtKB-UniRule"/>
</dbReference>
<dbReference type="PROSITE" id="PS00503">
    <property type="entry name" value="PECTINESTERASE_2"/>
    <property type="match status" value="1"/>
</dbReference>
<keyword evidence="5" id="KW-0134">Cell wall</keyword>
<feature type="active site" evidence="8">
    <location>
        <position position="340"/>
    </location>
</feature>
<comment type="similarity">
    <text evidence="3">In the N-terminal section; belongs to the PMEI family.</text>
</comment>
<feature type="chain" id="PRO_5018817083" description="Pectinesterase" evidence="9">
    <location>
        <begin position="21"/>
        <end position="502"/>
    </location>
</feature>
<reference evidence="12 13" key="1">
    <citation type="submission" date="2019-01" db="EMBL/GenBank/DDBJ databases">
        <title>Sequencing of cultivated peanut Arachis hypogaea provides insights into genome evolution and oil improvement.</title>
        <authorList>
            <person name="Chen X."/>
        </authorList>
    </citation>
    <scope>NUCLEOTIDE SEQUENCE [LARGE SCALE GENOMIC DNA]</scope>
    <source>
        <strain evidence="13">cv. Fuhuasheng</strain>
        <tissue evidence="12">Leaves</tissue>
    </source>
</reference>
<dbReference type="EC" id="3.1.1.11" evidence="9"/>
<dbReference type="InterPro" id="IPR035513">
    <property type="entry name" value="Invertase/methylesterase_inhib"/>
</dbReference>
<comment type="pathway">
    <text evidence="2 9">Glycan metabolism; pectin degradation; 2-dehydro-3-deoxy-D-gluconate from pectin: step 1/5.</text>
</comment>
<evidence type="ECO:0000256" key="2">
    <source>
        <dbReference type="ARBA" id="ARBA00005184"/>
    </source>
</evidence>
<evidence type="ECO:0000256" key="9">
    <source>
        <dbReference type="RuleBase" id="RU000589"/>
    </source>
</evidence>
<dbReference type="Gene3D" id="1.20.140.40">
    <property type="entry name" value="Invertase/pectin methylesterase inhibitor family protein"/>
    <property type="match status" value="1"/>
</dbReference>
<evidence type="ECO:0000259" key="11">
    <source>
        <dbReference type="Pfam" id="PF04043"/>
    </source>
</evidence>
<comment type="caution">
    <text evidence="12">The sequence shown here is derived from an EMBL/GenBank/DDBJ whole genome shotgun (WGS) entry which is preliminary data.</text>
</comment>
<evidence type="ECO:0000313" key="12">
    <source>
        <dbReference type="EMBL" id="RYR72154.1"/>
    </source>
</evidence>
<comment type="catalytic activity">
    <reaction evidence="9">
        <text>[(1-&gt;4)-alpha-D-galacturonosyl methyl ester](n) + n H2O = [(1-&gt;4)-alpha-D-galacturonosyl](n) + n methanol + n H(+)</text>
        <dbReference type="Rhea" id="RHEA:22380"/>
        <dbReference type="Rhea" id="RHEA-COMP:14570"/>
        <dbReference type="Rhea" id="RHEA-COMP:14573"/>
        <dbReference type="ChEBI" id="CHEBI:15377"/>
        <dbReference type="ChEBI" id="CHEBI:15378"/>
        <dbReference type="ChEBI" id="CHEBI:17790"/>
        <dbReference type="ChEBI" id="CHEBI:140522"/>
        <dbReference type="ChEBI" id="CHEBI:140523"/>
        <dbReference type="EC" id="3.1.1.11"/>
    </reaction>
</comment>
<dbReference type="InterPro" id="IPR006501">
    <property type="entry name" value="Pectinesterase_inhib_dom"/>
</dbReference>
<dbReference type="Gramene" id="arahy.Tifrunner.gnm2.ann2.Ah12g381600.1">
    <property type="protein sequence ID" value="arahy.Tifrunner.gnm2.ann2.Ah12g381600.1-CDS"/>
    <property type="gene ID" value="arahy.Tifrunner.gnm2.ann2.Ah12g381600"/>
</dbReference>
<dbReference type="SUPFAM" id="SSF51126">
    <property type="entry name" value="Pectin lyase-like"/>
    <property type="match status" value="1"/>
</dbReference>
<dbReference type="EMBL" id="SDMP01000002">
    <property type="protein sequence ID" value="RYR72154.1"/>
    <property type="molecule type" value="Genomic_DNA"/>
</dbReference>
<dbReference type="Pfam" id="PF04043">
    <property type="entry name" value="PMEI"/>
    <property type="match status" value="1"/>
</dbReference>
<feature type="signal peptide" evidence="9">
    <location>
        <begin position="1"/>
        <end position="20"/>
    </location>
</feature>